<dbReference type="PANTHER" id="PTHR47843">
    <property type="entry name" value="BTB DOMAIN-CONTAINING PROTEIN-RELATED"/>
    <property type="match status" value="1"/>
</dbReference>
<reference evidence="2" key="1">
    <citation type="submission" date="2022-10" db="EMBL/GenBank/DDBJ databases">
        <title>Tapping the CABI collections for fungal endophytes: first genome assemblies for Collariella, Neodidymelliopsis, Ascochyta clinopodiicola, Didymella pomorum, Didymosphaeria variabile, Neocosmospora piperis and Neocucurbitaria cava.</title>
        <authorList>
            <person name="Hill R."/>
        </authorList>
    </citation>
    <scope>NUCLEOTIDE SEQUENCE</scope>
    <source>
        <strain evidence="2">IMI 355091</strain>
    </source>
</reference>
<dbReference type="InterPro" id="IPR011333">
    <property type="entry name" value="SKP1/BTB/POZ_sf"/>
</dbReference>
<organism evidence="2 3">
    <name type="scientific">Didymella pomorum</name>
    <dbReference type="NCBI Taxonomy" id="749634"/>
    <lineage>
        <taxon>Eukaryota</taxon>
        <taxon>Fungi</taxon>
        <taxon>Dikarya</taxon>
        <taxon>Ascomycota</taxon>
        <taxon>Pezizomycotina</taxon>
        <taxon>Dothideomycetes</taxon>
        <taxon>Pleosporomycetidae</taxon>
        <taxon>Pleosporales</taxon>
        <taxon>Pleosporineae</taxon>
        <taxon>Didymellaceae</taxon>
        <taxon>Didymella</taxon>
    </lineage>
</organism>
<dbReference type="Pfam" id="PF00651">
    <property type="entry name" value="BTB"/>
    <property type="match status" value="1"/>
</dbReference>
<dbReference type="EMBL" id="JAPEVA010000030">
    <property type="protein sequence ID" value="KAJ4406015.1"/>
    <property type="molecule type" value="Genomic_DNA"/>
</dbReference>
<name>A0A9W8ZGD5_9PLEO</name>
<comment type="caution">
    <text evidence="2">The sequence shown here is derived from an EMBL/GenBank/DDBJ whole genome shotgun (WGS) entry which is preliminary data.</text>
</comment>
<evidence type="ECO:0000313" key="2">
    <source>
        <dbReference type="EMBL" id="KAJ4406015.1"/>
    </source>
</evidence>
<dbReference type="CDD" id="cd18186">
    <property type="entry name" value="BTB_POZ_ZBTB_KLHL-like"/>
    <property type="match status" value="1"/>
</dbReference>
<accession>A0A9W8ZGD5</accession>
<dbReference type="AlphaFoldDB" id="A0A9W8ZGD5"/>
<dbReference type="Gene3D" id="3.30.710.10">
    <property type="entry name" value="Potassium Channel Kv1.1, Chain A"/>
    <property type="match status" value="1"/>
</dbReference>
<proteinExistence type="predicted"/>
<dbReference type="PANTHER" id="PTHR47843:SF2">
    <property type="entry name" value="BTB DOMAIN-CONTAINING PROTEIN"/>
    <property type="match status" value="1"/>
</dbReference>
<protein>
    <recommendedName>
        <fullName evidence="1">BTB domain-containing protein</fullName>
    </recommendedName>
</protein>
<sequence>MTQHSEYFQKALQGPWKEAEEGVVRLEDVEPETFGIFVNWMYSQKTPSPYGYGKDSLSIFHKAHPVAMLKACVFGDRFLASTFTKAICHELVKVLVNNQYITDKALIWAVRNLAPEDPLIQMMAHVCCEDSMGLA</sequence>
<dbReference type="PROSITE" id="PS50097">
    <property type="entry name" value="BTB"/>
    <property type="match status" value="1"/>
</dbReference>
<dbReference type="SUPFAM" id="SSF54695">
    <property type="entry name" value="POZ domain"/>
    <property type="match status" value="1"/>
</dbReference>
<evidence type="ECO:0000259" key="1">
    <source>
        <dbReference type="PROSITE" id="PS50097"/>
    </source>
</evidence>
<keyword evidence="3" id="KW-1185">Reference proteome</keyword>
<feature type="domain" description="BTB" evidence="1">
    <location>
        <begin position="1"/>
        <end position="50"/>
    </location>
</feature>
<gene>
    <name evidence="2" type="ORF">N0V91_004899</name>
</gene>
<dbReference type="Proteomes" id="UP001140510">
    <property type="component" value="Unassembled WGS sequence"/>
</dbReference>
<dbReference type="OrthoDB" id="194443at2759"/>
<evidence type="ECO:0000313" key="3">
    <source>
        <dbReference type="Proteomes" id="UP001140510"/>
    </source>
</evidence>
<dbReference type="InterPro" id="IPR000210">
    <property type="entry name" value="BTB/POZ_dom"/>
</dbReference>